<protein>
    <submittedName>
        <fullName evidence="1">Uncharacterized protein</fullName>
    </submittedName>
</protein>
<dbReference type="AlphaFoldDB" id="A0AAN8SU16"/>
<comment type="caution">
    <text evidence="1">The sequence shown here is derived from an EMBL/GenBank/DDBJ whole genome shotgun (WGS) entry which is preliminary data.</text>
</comment>
<evidence type="ECO:0000313" key="1">
    <source>
        <dbReference type="EMBL" id="KAK6775610.1"/>
    </source>
</evidence>
<organism evidence="1 2">
    <name type="scientific">Solanum bulbocastanum</name>
    <name type="common">Wild potato</name>
    <dbReference type="NCBI Taxonomy" id="147425"/>
    <lineage>
        <taxon>Eukaryota</taxon>
        <taxon>Viridiplantae</taxon>
        <taxon>Streptophyta</taxon>
        <taxon>Embryophyta</taxon>
        <taxon>Tracheophyta</taxon>
        <taxon>Spermatophyta</taxon>
        <taxon>Magnoliopsida</taxon>
        <taxon>eudicotyledons</taxon>
        <taxon>Gunneridae</taxon>
        <taxon>Pentapetalae</taxon>
        <taxon>asterids</taxon>
        <taxon>lamiids</taxon>
        <taxon>Solanales</taxon>
        <taxon>Solanaceae</taxon>
        <taxon>Solanoideae</taxon>
        <taxon>Solaneae</taxon>
        <taxon>Solanum</taxon>
    </lineage>
</organism>
<evidence type="ECO:0000313" key="2">
    <source>
        <dbReference type="Proteomes" id="UP001371456"/>
    </source>
</evidence>
<accession>A0AAN8SU16</accession>
<dbReference type="EMBL" id="JBANQN010000011">
    <property type="protein sequence ID" value="KAK6775610.1"/>
    <property type="molecule type" value="Genomic_DNA"/>
</dbReference>
<sequence>MKEKIVEGYQWKTHELSATVEEHLSLKVNNSCNNKKNINSSNLGLNLFIQF</sequence>
<gene>
    <name evidence="1" type="ORF">RDI58_026611</name>
</gene>
<dbReference type="Proteomes" id="UP001371456">
    <property type="component" value="Unassembled WGS sequence"/>
</dbReference>
<reference evidence="1 2" key="1">
    <citation type="submission" date="2024-02" db="EMBL/GenBank/DDBJ databases">
        <title>de novo genome assembly of Solanum bulbocastanum strain 11H21.</title>
        <authorList>
            <person name="Hosaka A.J."/>
        </authorList>
    </citation>
    <scope>NUCLEOTIDE SEQUENCE [LARGE SCALE GENOMIC DNA]</scope>
    <source>
        <tissue evidence="1">Young leaves</tissue>
    </source>
</reference>
<proteinExistence type="predicted"/>
<name>A0AAN8SU16_SOLBU</name>
<keyword evidence="2" id="KW-1185">Reference proteome</keyword>